<dbReference type="InterPro" id="IPR050202">
    <property type="entry name" value="Cyt/Deoxycyt_deaminase"/>
</dbReference>
<evidence type="ECO:0000256" key="6">
    <source>
        <dbReference type="ARBA" id="ARBA00022723"/>
    </source>
</evidence>
<dbReference type="EMBL" id="JAUSWP010000001">
    <property type="protein sequence ID" value="MDQ0567577.1"/>
    <property type="molecule type" value="Genomic_DNA"/>
</dbReference>
<evidence type="ECO:0000256" key="11">
    <source>
        <dbReference type="ARBA" id="ARBA00049558"/>
    </source>
</evidence>
<gene>
    <name evidence="14" type="ORF">J2Z63_000198</name>
</gene>
<dbReference type="InterPro" id="IPR002125">
    <property type="entry name" value="CMP_dCMP_dom"/>
</dbReference>
<comment type="caution">
    <text evidence="14">The sequence shown here is derived from an EMBL/GenBank/DDBJ whole genome shotgun (WGS) entry which is preliminary data.</text>
</comment>
<dbReference type="PROSITE" id="PS00903">
    <property type="entry name" value="CYT_DCMP_DEAMINASES_1"/>
    <property type="match status" value="1"/>
</dbReference>
<comment type="similarity">
    <text evidence="3 12">Belongs to the cytidine and deoxycytidylate deaminase family.</text>
</comment>
<comment type="cofactor">
    <cofactor evidence="1 12">
        <name>Zn(2+)</name>
        <dbReference type="ChEBI" id="CHEBI:29105"/>
    </cofactor>
</comment>
<dbReference type="PANTHER" id="PTHR11644">
    <property type="entry name" value="CYTIDINE DEAMINASE"/>
    <property type="match status" value="1"/>
</dbReference>
<evidence type="ECO:0000256" key="12">
    <source>
        <dbReference type="RuleBase" id="RU364006"/>
    </source>
</evidence>
<comment type="function">
    <text evidence="2 12">This enzyme scavenges exogenous and endogenous cytidine and 2'-deoxycytidine for UMP synthesis.</text>
</comment>
<name>A0ABU0NDR5_9MOLU</name>
<dbReference type="GO" id="GO:0004126">
    <property type="term" value="F:cytidine deaminase activity"/>
    <property type="evidence" value="ECO:0007669"/>
    <property type="project" value="UniProtKB-EC"/>
</dbReference>
<dbReference type="Proteomes" id="UP001236620">
    <property type="component" value="Unassembled WGS sequence"/>
</dbReference>
<dbReference type="RefSeq" id="WP_004429057.1">
    <property type="nucleotide sequence ID" value="NZ_JAUSWP010000001.1"/>
</dbReference>
<dbReference type="InterPro" id="IPR016192">
    <property type="entry name" value="APOBEC/CMP_deaminase_Zn-bd"/>
</dbReference>
<dbReference type="PROSITE" id="PS51747">
    <property type="entry name" value="CYT_DCMP_DEAMINASES_2"/>
    <property type="match status" value="1"/>
</dbReference>
<dbReference type="PANTHER" id="PTHR11644:SF2">
    <property type="entry name" value="CYTIDINE DEAMINASE"/>
    <property type="match status" value="1"/>
</dbReference>
<evidence type="ECO:0000256" key="7">
    <source>
        <dbReference type="ARBA" id="ARBA00022801"/>
    </source>
</evidence>
<reference evidence="14" key="1">
    <citation type="submission" date="2023-07" db="EMBL/GenBank/DDBJ databases">
        <title>Genomic Encyclopedia of Type Strains, Phase IV (KMG-IV): sequencing the most valuable type-strain genomes for metagenomic binning, comparative biology and taxonomic classification.</title>
        <authorList>
            <person name="Goeker M."/>
        </authorList>
    </citation>
    <scope>NUCLEOTIDE SEQUENCE [LARGE SCALE GENOMIC DNA]</scope>
    <source>
        <strain evidence="14">DSM 22019</strain>
    </source>
</reference>
<evidence type="ECO:0000256" key="2">
    <source>
        <dbReference type="ARBA" id="ARBA00003949"/>
    </source>
</evidence>
<organism evidence="14 15">
    <name type="scientific">Mycoplasma yeatsii</name>
    <dbReference type="NCBI Taxonomy" id="51365"/>
    <lineage>
        <taxon>Bacteria</taxon>
        <taxon>Bacillati</taxon>
        <taxon>Mycoplasmatota</taxon>
        <taxon>Mollicutes</taxon>
        <taxon>Mycoplasmataceae</taxon>
        <taxon>Mycoplasma</taxon>
    </lineage>
</organism>
<keyword evidence="6 12" id="KW-0479">Metal-binding</keyword>
<evidence type="ECO:0000256" key="3">
    <source>
        <dbReference type="ARBA" id="ARBA00006576"/>
    </source>
</evidence>
<evidence type="ECO:0000256" key="8">
    <source>
        <dbReference type="ARBA" id="ARBA00022833"/>
    </source>
</evidence>
<evidence type="ECO:0000313" key="14">
    <source>
        <dbReference type="EMBL" id="MDQ0567577.1"/>
    </source>
</evidence>
<feature type="domain" description="CMP/dCMP-type deaminase" evidence="13">
    <location>
        <begin position="3"/>
        <end position="132"/>
    </location>
</feature>
<protein>
    <recommendedName>
        <fullName evidence="5 12">Cytidine deaminase</fullName>
        <ecNumber evidence="4 12">3.5.4.5</ecNumber>
    </recommendedName>
    <alternativeName>
        <fullName evidence="9 12">Cytidine aminohydrolase</fullName>
    </alternativeName>
</protein>
<dbReference type="NCBIfam" id="NF004064">
    <property type="entry name" value="PRK05578.1"/>
    <property type="match status" value="1"/>
</dbReference>
<evidence type="ECO:0000259" key="13">
    <source>
        <dbReference type="PROSITE" id="PS51747"/>
    </source>
</evidence>
<accession>A0ABU0NDR5</accession>
<dbReference type="SUPFAM" id="SSF53927">
    <property type="entry name" value="Cytidine deaminase-like"/>
    <property type="match status" value="1"/>
</dbReference>
<keyword evidence="15" id="KW-1185">Reference proteome</keyword>
<evidence type="ECO:0000256" key="4">
    <source>
        <dbReference type="ARBA" id="ARBA00012783"/>
    </source>
</evidence>
<evidence type="ECO:0000256" key="5">
    <source>
        <dbReference type="ARBA" id="ARBA00018266"/>
    </source>
</evidence>
<dbReference type="InterPro" id="IPR006262">
    <property type="entry name" value="Cyt_deam_tetra"/>
</dbReference>
<evidence type="ECO:0000256" key="10">
    <source>
        <dbReference type="ARBA" id="ARBA00049252"/>
    </source>
</evidence>
<keyword evidence="8 12" id="KW-0862">Zinc</keyword>
<proteinExistence type="inferred from homology"/>
<dbReference type="InterPro" id="IPR016193">
    <property type="entry name" value="Cytidine_deaminase-like"/>
</dbReference>
<evidence type="ECO:0000256" key="1">
    <source>
        <dbReference type="ARBA" id="ARBA00001947"/>
    </source>
</evidence>
<dbReference type="Pfam" id="PF00383">
    <property type="entry name" value="dCMP_cyt_deam_1"/>
    <property type="match status" value="1"/>
</dbReference>
<dbReference type="Gene3D" id="3.40.140.10">
    <property type="entry name" value="Cytidine Deaminase, domain 2"/>
    <property type="match status" value="1"/>
</dbReference>
<sequence>MQLDKEIIFKELKQLATRAYCPYSNFRVSCIVYLKNGEKILGVNVENAAYNPCICAERCALPQVYAQGYGKDDVELLALYTDSKSFGSPCGTCRQTMSELLNADQKTYMFNQNGFIGEYLVSDFLPHAFSDKNL</sequence>
<keyword evidence="7 12" id="KW-0378">Hydrolase</keyword>
<dbReference type="EC" id="3.5.4.5" evidence="4 12"/>
<evidence type="ECO:0000313" key="15">
    <source>
        <dbReference type="Proteomes" id="UP001236620"/>
    </source>
</evidence>
<dbReference type="CDD" id="cd01283">
    <property type="entry name" value="cytidine_deaminase"/>
    <property type="match status" value="1"/>
</dbReference>
<comment type="catalytic activity">
    <reaction evidence="11 12">
        <text>cytidine + H2O + H(+) = uridine + NH4(+)</text>
        <dbReference type="Rhea" id="RHEA:16069"/>
        <dbReference type="ChEBI" id="CHEBI:15377"/>
        <dbReference type="ChEBI" id="CHEBI:15378"/>
        <dbReference type="ChEBI" id="CHEBI:16704"/>
        <dbReference type="ChEBI" id="CHEBI:17562"/>
        <dbReference type="ChEBI" id="CHEBI:28938"/>
        <dbReference type="EC" id="3.5.4.5"/>
    </reaction>
</comment>
<dbReference type="NCBIfam" id="TIGR01354">
    <property type="entry name" value="cyt_deam_tetra"/>
    <property type="match status" value="1"/>
</dbReference>
<comment type="catalytic activity">
    <reaction evidence="10 12">
        <text>2'-deoxycytidine + H2O + H(+) = 2'-deoxyuridine + NH4(+)</text>
        <dbReference type="Rhea" id="RHEA:13433"/>
        <dbReference type="ChEBI" id="CHEBI:15377"/>
        <dbReference type="ChEBI" id="CHEBI:15378"/>
        <dbReference type="ChEBI" id="CHEBI:15698"/>
        <dbReference type="ChEBI" id="CHEBI:16450"/>
        <dbReference type="ChEBI" id="CHEBI:28938"/>
        <dbReference type="EC" id="3.5.4.5"/>
    </reaction>
</comment>
<evidence type="ECO:0000256" key="9">
    <source>
        <dbReference type="ARBA" id="ARBA00032005"/>
    </source>
</evidence>